<dbReference type="Proteomes" id="UP000474718">
    <property type="component" value="Unassembled WGS sequence"/>
</dbReference>
<dbReference type="CDD" id="cd08963">
    <property type="entry name" value="L-asparaginase_I"/>
    <property type="match status" value="1"/>
</dbReference>
<organism evidence="12 13">
    <name type="scientific">Bittarella massiliensis</name>
    <name type="common">ex Durand et al. 2017</name>
    <dbReference type="NCBI Taxonomy" id="1720313"/>
    <lineage>
        <taxon>Bacteria</taxon>
        <taxon>Bacillati</taxon>
        <taxon>Bacillota</taxon>
        <taxon>Clostridia</taxon>
        <taxon>Eubacteriales</taxon>
        <taxon>Oscillospiraceae</taxon>
        <taxon>Bittarella (ex Durand et al. 2017)</taxon>
    </lineage>
</organism>
<dbReference type="PIRSF" id="PIRSF001220">
    <property type="entry name" value="L-ASNase_gatD"/>
    <property type="match status" value="1"/>
</dbReference>
<dbReference type="PRINTS" id="PR00139">
    <property type="entry name" value="ASNGLNASE"/>
</dbReference>
<comment type="catalytic activity">
    <reaction evidence="4">
        <text>L-asparagine + H2O = L-aspartate + NH4(+)</text>
        <dbReference type="Rhea" id="RHEA:21016"/>
        <dbReference type="ChEBI" id="CHEBI:15377"/>
        <dbReference type="ChEBI" id="CHEBI:28938"/>
        <dbReference type="ChEBI" id="CHEBI:29991"/>
        <dbReference type="ChEBI" id="CHEBI:58048"/>
        <dbReference type="EC" id="3.5.1.1"/>
    </reaction>
</comment>
<dbReference type="PROSITE" id="PS00144">
    <property type="entry name" value="ASN_GLN_ASE_1"/>
    <property type="match status" value="1"/>
</dbReference>
<evidence type="ECO:0000256" key="6">
    <source>
        <dbReference type="PIRSR" id="PIRSR001220-2"/>
    </source>
</evidence>
<protein>
    <recommendedName>
        <fullName evidence="2">asparaginase</fullName>
        <ecNumber evidence="2">3.5.1.1</ecNumber>
    </recommendedName>
</protein>
<comment type="caution">
    <text evidence="12">The sequence shown here is derived from an EMBL/GenBank/DDBJ whole genome shotgun (WGS) entry which is preliminary data.</text>
</comment>
<feature type="binding site" evidence="6">
    <location>
        <begin position="86"/>
        <end position="87"/>
    </location>
    <ligand>
        <name>substrate</name>
    </ligand>
</feature>
<evidence type="ECO:0000313" key="13">
    <source>
        <dbReference type="Proteomes" id="UP000184089"/>
    </source>
</evidence>
<dbReference type="GO" id="GO:0006520">
    <property type="term" value="P:amino acid metabolic process"/>
    <property type="evidence" value="ECO:0007669"/>
    <property type="project" value="InterPro"/>
</dbReference>
<dbReference type="EMBL" id="FQVY01000004">
    <property type="protein sequence ID" value="SHG48320.1"/>
    <property type="molecule type" value="Genomic_DNA"/>
</dbReference>
<dbReference type="InterPro" id="IPR041725">
    <property type="entry name" value="L-asparaginase_I"/>
</dbReference>
<evidence type="ECO:0000256" key="7">
    <source>
        <dbReference type="PROSITE-ProRule" id="PRU10099"/>
    </source>
</evidence>
<dbReference type="Pfam" id="PF00710">
    <property type="entry name" value="Asparaginase"/>
    <property type="match status" value="1"/>
</dbReference>
<dbReference type="InterPro" id="IPR036152">
    <property type="entry name" value="Asp/glu_Ase-like_sf"/>
</dbReference>
<dbReference type="InterPro" id="IPR027474">
    <property type="entry name" value="L-asparaginase_N"/>
</dbReference>
<evidence type="ECO:0000259" key="9">
    <source>
        <dbReference type="Pfam" id="PF00710"/>
    </source>
</evidence>
<evidence type="ECO:0000256" key="8">
    <source>
        <dbReference type="PROSITE-ProRule" id="PRU10100"/>
    </source>
</evidence>
<gene>
    <name evidence="11" type="ORF">GT747_08700</name>
    <name evidence="12" type="ORF">SAMN05444424_2527</name>
</gene>
<dbReference type="PANTHER" id="PTHR11707">
    <property type="entry name" value="L-ASPARAGINASE"/>
    <property type="match status" value="1"/>
</dbReference>
<evidence type="ECO:0000256" key="2">
    <source>
        <dbReference type="ARBA" id="ARBA00012920"/>
    </source>
</evidence>
<keyword evidence="14" id="KW-1185">Reference proteome</keyword>
<keyword evidence="3 11" id="KW-0378">Hydrolase</keyword>
<feature type="domain" description="Asparaginase/glutaminase C-terminal" evidence="10">
    <location>
        <begin position="205"/>
        <end position="321"/>
    </location>
</feature>
<dbReference type="AlphaFoldDB" id="A0AAQ1RWW5"/>
<dbReference type="SFLD" id="SFLDS00057">
    <property type="entry name" value="Glutaminase/Asparaginase"/>
    <property type="match status" value="1"/>
</dbReference>
<dbReference type="SUPFAM" id="SSF53774">
    <property type="entry name" value="Glutaminase/Asparaginase"/>
    <property type="match status" value="1"/>
</dbReference>
<dbReference type="PIRSF" id="PIRSF500176">
    <property type="entry name" value="L_ASNase"/>
    <property type="match status" value="1"/>
</dbReference>
<evidence type="ECO:0000256" key="3">
    <source>
        <dbReference type="ARBA" id="ARBA00022801"/>
    </source>
</evidence>
<dbReference type="InterPro" id="IPR040919">
    <property type="entry name" value="Asparaginase_C"/>
</dbReference>
<dbReference type="EMBL" id="WWVX01000005">
    <property type="protein sequence ID" value="MZL69832.1"/>
    <property type="molecule type" value="Genomic_DNA"/>
</dbReference>
<feature type="active site" description="O-isoaspartyl threonine intermediate" evidence="5">
    <location>
        <position position="13"/>
    </location>
</feature>
<feature type="active site" evidence="8">
    <location>
        <position position="86"/>
    </location>
</feature>
<reference evidence="13" key="1">
    <citation type="submission" date="2016-11" db="EMBL/GenBank/DDBJ databases">
        <authorList>
            <person name="Jaros S."/>
            <person name="Januszkiewicz K."/>
            <person name="Wedrychowicz H."/>
        </authorList>
    </citation>
    <scope>NUCLEOTIDE SEQUENCE [LARGE SCALE GENOMIC DNA]</scope>
    <source>
        <strain evidence="13">DSM 4029</strain>
    </source>
</reference>
<dbReference type="GO" id="GO:0004067">
    <property type="term" value="F:asparaginase activity"/>
    <property type="evidence" value="ECO:0007669"/>
    <property type="project" value="UniProtKB-UniRule"/>
</dbReference>
<reference evidence="12" key="2">
    <citation type="submission" date="2016-11" db="EMBL/GenBank/DDBJ databases">
        <authorList>
            <person name="Varghese N."/>
            <person name="Submissions S."/>
        </authorList>
    </citation>
    <scope>NUCLEOTIDE SEQUENCE</scope>
    <source>
        <strain evidence="12">DSM 4029</strain>
    </source>
</reference>
<evidence type="ECO:0000259" key="10">
    <source>
        <dbReference type="Pfam" id="PF17763"/>
    </source>
</evidence>
<dbReference type="InterPro" id="IPR020827">
    <property type="entry name" value="Asparaginase/glutaminase_AS1"/>
</dbReference>
<accession>A0AAQ1RWW5</accession>
<sequence>MSKKILLLSTGGTIASAPTEHGLAPAADGRELLSRIAPSVQQYQLESEDVLNLDSSNIQPEEWQVIARRVYQRHLGYDGIVITHGTDTMAYTASALSFMLPQIPIPVVFTGSQLPLADPLSDAWENLRDAFAMAASGQPGIFLCFNRKVSLGCRAVKVRTTGFDAFESVNCPYAAKVDSRGLRINPSVVRPAAGLCQLKDQLDCRVILIKLTPGFNPDIFDMLLGMDYRGIVIEAFGIGGLHFIHRDLVSKLQKVTEAGISVVVCSQCLYEASDFSVYETGKRILEKGVIQGRDMTSVAAVTKLIWALGQTQDPAQVRAFFETDLAGEITLD</sequence>
<dbReference type="Proteomes" id="UP000184089">
    <property type="component" value="Unassembled WGS sequence"/>
</dbReference>
<dbReference type="Gene3D" id="3.40.50.40">
    <property type="match status" value="1"/>
</dbReference>
<reference evidence="11 14" key="3">
    <citation type="journal article" date="2019" name="Nat. Med.">
        <title>A library of human gut bacterial isolates paired with longitudinal multiomics data enables mechanistic microbiome research.</title>
        <authorList>
            <person name="Poyet M."/>
            <person name="Groussin M."/>
            <person name="Gibbons S.M."/>
            <person name="Avila-Pacheco J."/>
            <person name="Jiang X."/>
            <person name="Kearney S.M."/>
            <person name="Perrotta A.R."/>
            <person name="Berdy B."/>
            <person name="Zhao S."/>
            <person name="Lieberman T.D."/>
            <person name="Swanson P.K."/>
            <person name="Smith M."/>
            <person name="Roesemann S."/>
            <person name="Alexander J.E."/>
            <person name="Rich S.A."/>
            <person name="Livny J."/>
            <person name="Vlamakis H."/>
            <person name="Clish C."/>
            <person name="Bullock K."/>
            <person name="Deik A."/>
            <person name="Scott J."/>
            <person name="Pierce K.A."/>
            <person name="Xavier R.J."/>
            <person name="Alm E.J."/>
        </authorList>
    </citation>
    <scope>NUCLEOTIDE SEQUENCE [LARGE SCALE GENOMIC DNA]</scope>
    <source>
        <strain evidence="11 14">BIOML-A2</strain>
    </source>
</reference>
<evidence type="ECO:0000256" key="1">
    <source>
        <dbReference type="ARBA" id="ARBA00010518"/>
    </source>
</evidence>
<dbReference type="InterPro" id="IPR027473">
    <property type="entry name" value="L-asparaginase_C"/>
</dbReference>
<evidence type="ECO:0000256" key="4">
    <source>
        <dbReference type="ARBA" id="ARBA00049366"/>
    </source>
</evidence>
<dbReference type="InterPro" id="IPR006033">
    <property type="entry name" value="AsnA_fam"/>
</dbReference>
<dbReference type="PROSITE" id="PS51732">
    <property type="entry name" value="ASN_GLN_ASE_3"/>
    <property type="match status" value="1"/>
</dbReference>
<dbReference type="RefSeq" id="WP_021659959.1">
    <property type="nucleotide sequence ID" value="NZ_FQVY01000004.1"/>
</dbReference>
<proteinExistence type="inferred from homology"/>
<evidence type="ECO:0000313" key="11">
    <source>
        <dbReference type="EMBL" id="MZL69832.1"/>
    </source>
</evidence>
<feature type="binding site" evidence="6">
    <location>
        <position position="55"/>
    </location>
    <ligand>
        <name>substrate</name>
    </ligand>
</feature>
<feature type="domain" description="L-asparaginase N-terminal" evidence="9">
    <location>
        <begin position="4"/>
        <end position="186"/>
    </location>
</feature>
<comment type="similarity">
    <text evidence="1">Belongs to the asparaginase 1 family.</text>
</comment>
<dbReference type="Gene3D" id="3.40.50.1170">
    <property type="entry name" value="L-asparaginase, N-terminal domain"/>
    <property type="match status" value="1"/>
</dbReference>
<dbReference type="SMART" id="SM00870">
    <property type="entry name" value="Asparaginase"/>
    <property type="match status" value="1"/>
</dbReference>
<dbReference type="PROSITE" id="PS00917">
    <property type="entry name" value="ASN_GLN_ASE_2"/>
    <property type="match status" value="1"/>
</dbReference>
<dbReference type="Pfam" id="PF17763">
    <property type="entry name" value="Asparaginase_C"/>
    <property type="match status" value="1"/>
</dbReference>
<evidence type="ECO:0000313" key="14">
    <source>
        <dbReference type="Proteomes" id="UP000474718"/>
    </source>
</evidence>
<dbReference type="EC" id="3.5.1.1" evidence="2"/>
<dbReference type="NCBIfam" id="TIGR00519">
    <property type="entry name" value="asnASE_I"/>
    <property type="match status" value="1"/>
</dbReference>
<dbReference type="FunFam" id="3.40.50.1170:FF:000001">
    <property type="entry name" value="L-asparaginase 2"/>
    <property type="match status" value="1"/>
</dbReference>
<dbReference type="PANTHER" id="PTHR11707:SF28">
    <property type="entry name" value="60 KDA LYSOPHOSPHOLIPASE"/>
    <property type="match status" value="1"/>
</dbReference>
<name>A0AAQ1RWW5_9FIRM</name>
<dbReference type="InterPro" id="IPR027475">
    <property type="entry name" value="Asparaginase/glutaminase_AS2"/>
</dbReference>
<evidence type="ECO:0000256" key="5">
    <source>
        <dbReference type="PIRSR" id="PIRSR001220-1"/>
    </source>
</evidence>
<feature type="active site" evidence="7">
    <location>
        <position position="13"/>
    </location>
</feature>
<evidence type="ECO:0000313" key="12">
    <source>
        <dbReference type="EMBL" id="SHG48320.1"/>
    </source>
</evidence>
<dbReference type="InterPro" id="IPR006034">
    <property type="entry name" value="Asparaginase/glutaminase-like"/>
</dbReference>
<dbReference type="InterPro" id="IPR037152">
    <property type="entry name" value="L-asparaginase_N_sf"/>
</dbReference>